<name>A0AAV5SFN4_9BILA</name>
<evidence type="ECO:0000313" key="4">
    <source>
        <dbReference type="EMBL" id="GMS81265.1"/>
    </source>
</evidence>
<reference evidence="4" key="1">
    <citation type="submission" date="2023-10" db="EMBL/GenBank/DDBJ databases">
        <title>Genome assembly of Pristionchus species.</title>
        <authorList>
            <person name="Yoshida K."/>
            <person name="Sommer R.J."/>
        </authorList>
    </citation>
    <scope>NUCLEOTIDE SEQUENCE</scope>
    <source>
        <strain evidence="4">RS0144</strain>
    </source>
</reference>
<dbReference type="Proteomes" id="UP001432027">
    <property type="component" value="Unassembled WGS sequence"/>
</dbReference>
<dbReference type="AlphaFoldDB" id="A0AAV5SFN4"/>
<keyword evidence="1" id="KW-0963">Cytoplasm</keyword>
<keyword evidence="3" id="KW-0677">Repeat</keyword>
<dbReference type="InterPro" id="IPR050687">
    <property type="entry name" value="Dynein_IC"/>
</dbReference>
<proteinExistence type="predicted"/>
<dbReference type="GO" id="GO:0010970">
    <property type="term" value="P:transport along microtubule"/>
    <property type="evidence" value="ECO:0007669"/>
    <property type="project" value="TreeGrafter"/>
</dbReference>
<dbReference type="Gene3D" id="2.130.10.10">
    <property type="entry name" value="YVTN repeat-like/Quinoprotein amine dehydrogenase"/>
    <property type="match status" value="1"/>
</dbReference>
<evidence type="ECO:0000256" key="1">
    <source>
        <dbReference type="ARBA" id="ARBA00022490"/>
    </source>
</evidence>
<comment type="caution">
    <text evidence="4">The sequence shown here is derived from an EMBL/GenBank/DDBJ whole genome shotgun (WGS) entry which is preliminary data.</text>
</comment>
<evidence type="ECO:0008006" key="6">
    <source>
        <dbReference type="Google" id="ProtNLM"/>
    </source>
</evidence>
<dbReference type="PANTHER" id="PTHR12442">
    <property type="entry name" value="DYNEIN INTERMEDIATE CHAIN"/>
    <property type="match status" value="1"/>
</dbReference>
<dbReference type="SUPFAM" id="SSF50978">
    <property type="entry name" value="WD40 repeat-like"/>
    <property type="match status" value="1"/>
</dbReference>
<organism evidence="4 5">
    <name type="scientific">Pristionchus entomophagus</name>
    <dbReference type="NCBI Taxonomy" id="358040"/>
    <lineage>
        <taxon>Eukaryota</taxon>
        <taxon>Metazoa</taxon>
        <taxon>Ecdysozoa</taxon>
        <taxon>Nematoda</taxon>
        <taxon>Chromadorea</taxon>
        <taxon>Rhabditida</taxon>
        <taxon>Rhabditina</taxon>
        <taxon>Diplogasteromorpha</taxon>
        <taxon>Diplogasteroidea</taxon>
        <taxon>Neodiplogasteridae</taxon>
        <taxon>Pristionchus</taxon>
    </lineage>
</organism>
<dbReference type="PANTHER" id="PTHR12442:SF22">
    <property type="entry name" value="CYTOPLASMIC DYNEIN 1 INTERMEDIATE CHAIN-RELATED"/>
    <property type="match status" value="1"/>
</dbReference>
<evidence type="ECO:0000256" key="3">
    <source>
        <dbReference type="ARBA" id="ARBA00022737"/>
    </source>
</evidence>
<dbReference type="InterPro" id="IPR036322">
    <property type="entry name" value="WD40_repeat_dom_sf"/>
</dbReference>
<feature type="non-terminal residue" evidence="4">
    <location>
        <position position="1"/>
    </location>
</feature>
<dbReference type="GO" id="GO:0045504">
    <property type="term" value="F:dynein heavy chain binding"/>
    <property type="evidence" value="ECO:0007669"/>
    <property type="project" value="TreeGrafter"/>
</dbReference>
<evidence type="ECO:0000313" key="5">
    <source>
        <dbReference type="Proteomes" id="UP001432027"/>
    </source>
</evidence>
<sequence>GSPLEGDIGDLPGFNRTGIPVGIQCEGEKKEDIKAQKLPALSEEEKNQILSSSGFVNFFEYNSKVMMRALSQDDIFINYAGISAAHVSGERLTLNRTFVDEKWTTGCDVIGISFSEMHSELVAVGYDELPEASEEPKGVAVVWNTKFKKPTSEFVFCCNSRLTSVAFARFHPHFIIGGCYSGQLVMWDFRPDKHNIYKKTPSIKASRAHCQNLSPCSTILFVQHCN</sequence>
<protein>
    <recommendedName>
        <fullName evidence="6">WD40 domain-containing protein</fullName>
    </recommendedName>
</protein>
<evidence type="ECO:0000256" key="2">
    <source>
        <dbReference type="ARBA" id="ARBA00022574"/>
    </source>
</evidence>
<gene>
    <name evidence="4" type="ORF">PENTCL1PPCAC_3440</name>
</gene>
<dbReference type="GO" id="GO:0005868">
    <property type="term" value="C:cytoplasmic dynein complex"/>
    <property type="evidence" value="ECO:0007669"/>
    <property type="project" value="TreeGrafter"/>
</dbReference>
<accession>A0AAV5SFN4</accession>
<dbReference type="GO" id="GO:0045503">
    <property type="term" value="F:dynein light chain binding"/>
    <property type="evidence" value="ECO:0007669"/>
    <property type="project" value="TreeGrafter"/>
</dbReference>
<keyword evidence="5" id="KW-1185">Reference proteome</keyword>
<dbReference type="EMBL" id="BTSX01000001">
    <property type="protein sequence ID" value="GMS81265.1"/>
    <property type="molecule type" value="Genomic_DNA"/>
</dbReference>
<keyword evidence="2" id="KW-0853">WD repeat</keyword>
<dbReference type="InterPro" id="IPR015943">
    <property type="entry name" value="WD40/YVTN_repeat-like_dom_sf"/>
</dbReference>